<reference evidence="2 3" key="1">
    <citation type="journal article" date="2021" name="Elife">
        <title>Chloroplast acquisition without the gene transfer in kleptoplastic sea slugs, Plakobranchus ocellatus.</title>
        <authorList>
            <person name="Maeda T."/>
            <person name="Takahashi S."/>
            <person name="Yoshida T."/>
            <person name="Shimamura S."/>
            <person name="Takaki Y."/>
            <person name="Nagai Y."/>
            <person name="Toyoda A."/>
            <person name="Suzuki Y."/>
            <person name="Arimoto A."/>
            <person name="Ishii H."/>
            <person name="Satoh N."/>
            <person name="Nishiyama T."/>
            <person name="Hasebe M."/>
            <person name="Maruyama T."/>
            <person name="Minagawa J."/>
            <person name="Obokata J."/>
            <person name="Shigenobu S."/>
        </authorList>
    </citation>
    <scope>NUCLEOTIDE SEQUENCE [LARGE SCALE GENOMIC DNA]</scope>
</reference>
<dbReference type="Proteomes" id="UP000735302">
    <property type="component" value="Unassembled WGS sequence"/>
</dbReference>
<dbReference type="EMBL" id="BLXT01000977">
    <property type="protein sequence ID" value="GFN82323.1"/>
    <property type="molecule type" value="Genomic_DNA"/>
</dbReference>
<dbReference type="AlphaFoldDB" id="A0AAV3YJ67"/>
<proteinExistence type="predicted"/>
<name>A0AAV3YJ67_9GAST</name>
<evidence type="ECO:0000256" key="1">
    <source>
        <dbReference type="SAM" id="MobiDB-lite"/>
    </source>
</evidence>
<evidence type="ECO:0000313" key="3">
    <source>
        <dbReference type="Proteomes" id="UP000735302"/>
    </source>
</evidence>
<evidence type="ECO:0000313" key="2">
    <source>
        <dbReference type="EMBL" id="GFN82323.1"/>
    </source>
</evidence>
<keyword evidence="3" id="KW-1185">Reference proteome</keyword>
<protein>
    <submittedName>
        <fullName evidence="2">Uncharacterized protein</fullName>
    </submittedName>
</protein>
<comment type="caution">
    <text evidence="2">The sequence shown here is derived from an EMBL/GenBank/DDBJ whole genome shotgun (WGS) entry which is preliminary data.</text>
</comment>
<organism evidence="2 3">
    <name type="scientific">Plakobranchus ocellatus</name>
    <dbReference type="NCBI Taxonomy" id="259542"/>
    <lineage>
        <taxon>Eukaryota</taxon>
        <taxon>Metazoa</taxon>
        <taxon>Spiralia</taxon>
        <taxon>Lophotrochozoa</taxon>
        <taxon>Mollusca</taxon>
        <taxon>Gastropoda</taxon>
        <taxon>Heterobranchia</taxon>
        <taxon>Euthyneura</taxon>
        <taxon>Panpulmonata</taxon>
        <taxon>Sacoglossa</taxon>
        <taxon>Placobranchoidea</taxon>
        <taxon>Plakobranchidae</taxon>
        <taxon>Plakobranchus</taxon>
    </lineage>
</organism>
<feature type="region of interest" description="Disordered" evidence="1">
    <location>
        <begin position="14"/>
        <end position="35"/>
    </location>
</feature>
<feature type="compositionally biased region" description="Acidic residues" evidence="1">
    <location>
        <begin position="16"/>
        <end position="33"/>
    </location>
</feature>
<accession>A0AAV3YJ67</accession>
<gene>
    <name evidence="2" type="ORF">PoB_000882900</name>
</gene>
<sequence length="129" mass="14463">MINSVYQDNAAAAADAWDEDDANDDDDDNDDDDKVPFDLTISQCLSPWLLSQILNLSTSLYNRFILLPLLASLFRSCFSPYLLLPTLSNHPPFSPKIDKLYPRLKQTTLLSHLPTGTTLLVESSNSPYQ</sequence>